<evidence type="ECO:0000313" key="2">
    <source>
        <dbReference type="EMBL" id="CAI9167363.1"/>
    </source>
</evidence>
<feature type="compositionally biased region" description="Pro residues" evidence="1">
    <location>
        <begin position="115"/>
        <end position="131"/>
    </location>
</feature>
<protein>
    <submittedName>
        <fullName evidence="2">Uncharacterized protein</fullName>
    </submittedName>
</protein>
<dbReference type="EMBL" id="OX459962">
    <property type="protein sequence ID" value="CAI9167363.1"/>
    <property type="molecule type" value="Genomic_DNA"/>
</dbReference>
<feature type="region of interest" description="Disordered" evidence="1">
    <location>
        <begin position="1"/>
        <end position="42"/>
    </location>
</feature>
<evidence type="ECO:0000313" key="3">
    <source>
        <dbReference type="Proteomes" id="UP001176941"/>
    </source>
</evidence>
<accession>A0ABN8Z0J0</accession>
<sequence>MGAEACGAARLLDPETEQAEGPADPRGCPPPPTHAPHRGLPPACSPAWASVSAWKLGEGRLSVYSRLLESQEQSVRFKEVPGSPGLTRPPQCQPGAGPCRRGTRDRREQGSCGRPPLPPRARPRLPRLPPPLRRARLFGEESGPICFHSESLKIPFWRNERRKARVPRPARWVPARARRRAGWGRRPPPSSARPGRPGSEGGGLGALICMKRTLAAHLQRRN</sequence>
<reference evidence="2" key="1">
    <citation type="submission" date="2023-04" db="EMBL/GenBank/DDBJ databases">
        <authorList>
            <consortium name="ELIXIR-Norway"/>
        </authorList>
    </citation>
    <scope>NUCLEOTIDE SEQUENCE [LARGE SCALE GENOMIC DNA]</scope>
</reference>
<keyword evidence="3" id="KW-1185">Reference proteome</keyword>
<feature type="region of interest" description="Disordered" evidence="1">
    <location>
        <begin position="72"/>
        <end position="131"/>
    </location>
</feature>
<dbReference type="Proteomes" id="UP001176941">
    <property type="component" value="Chromosome 26"/>
</dbReference>
<name>A0ABN8Z0J0_RANTA</name>
<feature type="region of interest" description="Disordered" evidence="1">
    <location>
        <begin position="163"/>
        <end position="205"/>
    </location>
</feature>
<organism evidence="2 3">
    <name type="scientific">Rangifer tarandus platyrhynchus</name>
    <name type="common">Svalbard reindeer</name>
    <dbReference type="NCBI Taxonomy" id="3082113"/>
    <lineage>
        <taxon>Eukaryota</taxon>
        <taxon>Metazoa</taxon>
        <taxon>Chordata</taxon>
        <taxon>Craniata</taxon>
        <taxon>Vertebrata</taxon>
        <taxon>Euteleostomi</taxon>
        <taxon>Mammalia</taxon>
        <taxon>Eutheria</taxon>
        <taxon>Laurasiatheria</taxon>
        <taxon>Artiodactyla</taxon>
        <taxon>Ruminantia</taxon>
        <taxon>Pecora</taxon>
        <taxon>Cervidae</taxon>
        <taxon>Odocoileinae</taxon>
        <taxon>Rangifer</taxon>
    </lineage>
</organism>
<evidence type="ECO:0000256" key="1">
    <source>
        <dbReference type="SAM" id="MobiDB-lite"/>
    </source>
</evidence>
<proteinExistence type="predicted"/>
<gene>
    <name evidence="2" type="ORF">MRATA1EN1_LOCUS16325</name>
</gene>